<protein>
    <submittedName>
        <fullName evidence="8">Fungal-specific transcription factor domain-containing protein</fullName>
    </submittedName>
</protein>
<keyword evidence="3" id="KW-0238">DNA-binding</keyword>
<dbReference type="PROSITE" id="PS50048">
    <property type="entry name" value="ZN2_CY6_FUNGAL_2"/>
    <property type="match status" value="1"/>
</dbReference>
<proteinExistence type="predicted"/>
<gene>
    <name evidence="8" type="ORF">DFH08DRAFT_1074136</name>
</gene>
<evidence type="ECO:0000313" key="8">
    <source>
        <dbReference type="EMBL" id="KAJ7361053.1"/>
    </source>
</evidence>
<comment type="caution">
    <text evidence="8">The sequence shown here is derived from an EMBL/GenBank/DDBJ whole genome shotgun (WGS) entry which is preliminary data.</text>
</comment>
<keyword evidence="5" id="KW-0175">Coiled coil</keyword>
<dbReference type="Gene3D" id="4.10.240.10">
    <property type="entry name" value="Zn(2)-C6 fungal-type DNA-binding domain"/>
    <property type="match status" value="1"/>
</dbReference>
<dbReference type="InterPro" id="IPR050987">
    <property type="entry name" value="AtrR-like"/>
</dbReference>
<keyword evidence="4" id="KW-0539">Nucleus</keyword>
<feature type="compositionally biased region" description="Polar residues" evidence="6">
    <location>
        <begin position="8"/>
        <end position="17"/>
    </location>
</feature>
<dbReference type="InterPro" id="IPR001138">
    <property type="entry name" value="Zn2Cys6_DnaBD"/>
</dbReference>
<name>A0AAD7AKI0_9AGAR</name>
<feature type="domain" description="Zn(2)-C6 fungal-type" evidence="7">
    <location>
        <begin position="28"/>
        <end position="61"/>
    </location>
</feature>
<keyword evidence="2" id="KW-0479">Metal-binding</keyword>
<dbReference type="PANTHER" id="PTHR46910:SF3">
    <property type="entry name" value="HALOTOLERANCE PROTEIN 9-RELATED"/>
    <property type="match status" value="1"/>
</dbReference>
<dbReference type="EMBL" id="JARIHO010000005">
    <property type="protein sequence ID" value="KAJ7361053.1"/>
    <property type="molecule type" value="Genomic_DNA"/>
</dbReference>
<dbReference type="PROSITE" id="PS00463">
    <property type="entry name" value="ZN2_CY6_FUNGAL_1"/>
    <property type="match status" value="1"/>
</dbReference>
<dbReference type="GO" id="GO:0006351">
    <property type="term" value="P:DNA-templated transcription"/>
    <property type="evidence" value="ECO:0007669"/>
    <property type="project" value="InterPro"/>
</dbReference>
<evidence type="ECO:0000313" key="9">
    <source>
        <dbReference type="Proteomes" id="UP001218218"/>
    </source>
</evidence>
<dbReference type="Pfam" id="PF00172">
    <property type="entry name" value="Zn_clus"/>
    <property type="match status" value="1"/>
</dbReference>
<sequence>MSEDEQLGSRSHSSTGSIPVKQRRPLRSCDICRQRKIRCDGQNMSDGHCSNCLAFGSPCRYMEPARKRGRKQNLMDELKKENDGLKTENASLRAKLRSLSVCSLCAQPFGGTSRDIPVFPRNAPAAKNSPEDDPLEELSSRFSLFDLDEFGDYFGSTSTFSLADHAIAMKETHDGRPFSLHSRRPFFWDILPWEKEAHRLRPQYVYPPSDLMDSLLCLYFTNVHPTLPILNRPSFERSVAQGLHLTDTQFGATLLAVLAIGSRYSKDPRVLIDGDASCLSAGWKFVDQIWILQKLFNPTIYEVQMYCLLTLYAMGTSAPQNTWLYLGIGIRSIHHRGAHRRKLKSNKGDPEDELWKRAFWSFIALERLVCVCIGRPMSLHIEEYDTELPLQVDDEYWEQEFTQPPGKPSQLSFFVCDLQLCEISADVMRRLYASTKSKTLMGWDSLDWDQRTVAHFDSTMNDFLDSIPPHLRWDPDSPPQGVFLDQSAVLHVSYHYLMITIHRPYIEKVTALSATSLTICANAARTIVRTADIWFTKLQRIPHSSLLNPVFVSGLILLLNMLAAKRAGLSIDPNKDSTLVARAMDFLKVAESTYQPVGRATDILRAMWSFDTQPISTVIDAGAYKSGVAESAALQHPSIFVPNGVNETRPQPEHTQDPTSSVFEDELMSMWMAIPTDVAHMIGGWETYIEERNVGDVNWLSSFGPQ</sequence>
<keyword evidence="9" id="KW-1185">Reference proteome</keyword>
<evidence type="ECO:0000259" key="7">
    <source>
        <dbReference type="PROSITE" id="PS50048"/>
    </source>
</evidence>
<evidence type="ECO:0000256" key="6">
    <source>
        <dbReference type="SAM" id="MobiDB-lite"/>
    </source>
</evidence>
<accession>A0AAD7AKI0</accession>
<dbReference type="Pfam" id="PF04082">
    <property type="entry name" value="Fungal_trans"/>
    <property type="match status" value="1"/>
</dbReference>
<evidence type="ECO:0000256" key="1">
    <source>
        <dbReference type="ARBA" id="ARBA00004123"/>
    </source>
</evidence>
<dbReference type="CDD" id="cd12148">
    <property type="entry name" value="fungal_TF_MHR"/>
    <property type="match status" value="1"/>
</dbReference>
<evidence type="ECO:0000256" key="2">
    <source>
        <dbReference type="ARBA" id="ARBA00022723"/>
    </source>
</evidence>
<evidence type="ECO:0000256" key="4">
    <source>
        <dbReference type="ARBA" id="ARBA00023242"/>
    </source>
</evidence>
<organism evidence="8 9">
    <name type="scientific">Mycena albidolilacea</name>
    <dbReference type="NCBI Taxonomy" id="1033008"/>
    <lineage>
        <taxon>Eukaryota</taxon>
        <taxon>Fungi</taxon>
        <taxon>Dikarya</taxon>
        <taxon>Basidiomycota</taxon>
        <taxon>Agaricomycotina</taxon>
        <taxon>Agaricomycetes</taxon>
        <taxon>Agaricomycetidae</taxon>
        <taxon>Agaricales</taxon>
        <taxon>Marasmiineae</taxon>
        <taxon>Mycenaceae</taxon>
        <taxon>Mycena</taxon>
    </lineage>
</organism>
<dbReference type="SMART" id="SM00066">
    <property type="entry name" value="GAL4"/>
    <property type="match status" value="1"/>
</dbReference>
<evidence type="ECO:0000256" key="3">
    <source>
        <dbReference type="ARBA" id="ARBA00023125"/>
    </source>
</evidence>
<dbReference type="SMART" id="SM00906">
    <property type="entry name" value="Fungal_trans"/>
    <property type="match status" value="1"/>
</dbReference>
<dbReference type="CDD" id="cd00067">
    <property type="entry name" value="GAL4"/>
    <property type="match status" value="1"/>
</dbReference>
<feature type="coiled-coil region" evidence="5">
    <location>
        <begin position="68"/>
        <end position="95"/>
    </location>
</feature>
<dbReference type="SUPFAM" id="SSF57701">
    <property type="entry name" value="Zn2/Cys6 DNA-binding domain"/>
    <property type="match status" value="1"/>
</dbReference>
<evidence type="ECO:0000256" key="5">
    <source>
        <dbReference type="SAM" id="Coils"/>
    </source>
</evidence>
<dbReference type="Proteomes" id="UP001218218">
    <property type="component" value="Unassembled WGS sequence"/>
</dbReference>
<dbReference type="InterPro" id="IPR007219">
    <property type="entry name" value="XnlR_reg_dom"/>
</dbReference>
<comment type="subcellular location">
    <subcellularLocation>
        <location evidence="1">Nucleus</location>
    </subcellularLocation>
</comment>
<dbReference type="GO" id="GO:0008270">
    <property type="term" value="F:zinc ion binding"/>
    <property type="evidence" value="ECO:0007669"/>
    <property type="project" value="InterPro"/>
</dbReference>
<dbReference type="PANTHER" id="PTHR46910">
    <property type="entry name" value="TRANSCRIPTION FACTOR PDR1"/>
    <property type="match status" value="1"/>
</dbReference>
<dbReference type="GO" id="GO:0005634">
    <property type="term" value="C:nucleus"/>
    <property type="evidence" value="ECO:0007669"/>
    <property type="project" value="UniProtKB-SubCell"/>
</dbReference>
<dbReference type="InterPro" id="IPR036864">
    <property type="entry name" value="Zn2-C6_fun-type_DNA-bd_sf"/>
</dbReference>
<dbReference type="GO" id="GO:0003677">
    <property type="term" value="F:DNA binding"/>
    <property type="evidence" value="ECO:0007669"/>
    <property type="project" value="UniProtKB-KW"/>
</dbReference>
<dbReference type="AlphaFoldDB" id="A0AAD7AKI0"/>
<feature type="region of interest" description="Disordered" evidence="6">
    <location>
        <begin position="1"/>
        <end position="22"/>
    </location>
</feature>
<dbReference type="GO" id="GO:0000981">
    <property type="term" value="F:DNA-binding transcription factor activity, RNA polymerase II-specific"/>
    <property type="evidence" value="ECO:0007669"/>
    <property type="project" value="InterPro"/>
</dbReference>
<reference evidence="8" key="1">
    <citation type="submission" date="2023-03" db="EMBL/GenBank/DDBJ databases">
        <title>Massive genome expansion in bonnet fungi (Mycena s.s.) driven by repeated elements and novel gene families across ecological guilds.</title>
        <authorList>
            <consortium name="Lawrence Berkeley National Laboratory"/>
            <person name="Harder C.B."/>
            <person name="Miyauchi S."/>
            <person name="Viragh M."/>
            <person name="Kuo A."/>
            <person name="Thoen E."/>
            <person name="Andreopoulos B."/>
            <person name="Lu D."/>
            <person name="Skrede I."/>
            <person name="Drula E."/>
            <person name="Henrissat B."/>
            <person name="Morin E."/>
            <person name="Kohler A."/>
            <person name="Barry K."/>
            <person name="LaButti K."/>
            <person name="Morin E."/>
            <person name="Salamov A."/>
            <person name="Lipzen A."/>
            <person name="Mereny Z."/>
            <person name="Hegedus B."/>
            <person name="Baldrian P."/>
            <person name="Stursova M."/>
            <person name="Weitz H."/>
            <person name="Taylor A."/>
            <person name="Grigoriev I.V."/>
            <person name="Nagy L.G."/>
            <person name="Martin F."/>
            <person name="Kauserud H."/>
        </authorList>
    </citation>
    <scope>NUCLEOTIDE SEQUENCE</scope>
    <source>
        <strain evidence="8">CBHHK002</strain>
    </source>
</reference>